<gene>
    <name evidence="3" type="ORF">AVEN_161975_1</name>
    <name evidence="2" type="ORF">AVEN_228131_1</name>
</gene>
<feature type="signal peptide" evidence="1">
    <location>
        <begin position="1"/>
        <end position="20"/>
    </location>
</feature>
<sequence>MRSLRINMRVLASLVGKVIAGTCPLPIIVRASYMRGQTVAGDVYLDCVLSTQAISETVTQTHRKASCQFGVFDVNNLFSRRIIVRIL</sequence>
<evidence type="ECO:0000313" key="4">
    <source>
        <dbReference type="Proteomes" id="UP000499080"/>
    </source>
</evidence>
<evidence type="ECO:0000256" key="1">
    <source>
        <dbReference type="SAM" id="SignalP"/>
    </source>
</evidence>
<keyword evidence="4" id="KW-1185">Reference proteome</keyword>
<dbReference type="EMBL" id="BGPR01014473">
    <property type="protein sequence ID" value="GBN65364.1"/>
    <property type="molecule type" value="Genomic_DNA"/>
</dbReference>
<dbReference type="EMBL" id="BGPR01014475">
    <property type="protein sequence ID" value="GBN65370.1"/>
    <property type="molecule type" value="Genomic_DNA"/>
</dbReference>
<evidence type="ECO:0000313" key="2">
    <source>
        <dbReference type="EMBL" id="GBN65364.1"/>
    </source>
</evidence>
<feature type="chain" id="PRO_5036129188" description="Secreted protein" evidence="1">
    <location>
        <begin position="21"/>
        <end position="87"/>
    </location>
</feature>
<proteinExistence type="predicted"/>
<comment type="caution">
    <text evidence="2">The sequence shown here is derived from an EMBL/GenBank/DDBJ whole genome shotgun (WGS) entry which is preliminary data.</text>
</comment>
<dbReference type="Proteomes" id="UP000499080">
    <property type="component" value="Unassembled WGS sequence"/>
</dbReference>
<name>A0A4Y2QPS2_ARAVE</name>
<organism evidence="2 4">
    <name type="scientific">Araneus ventricosus</name>
    <name type="common">Orbweaver spider</name>
    <name type="synonym">Epeira ventricosa</name>
    <dbReference type="NCBI Taxonomy" id="182803"/>
    <lineage>
        <taxon>Eukaryota</taxon>
        <taxon>Metazoa</taxon>
        <taxon>Ecdysozoa</taxon>
        <taxon>Arthropoda</taxon>
        <taxon>Chelicerata</taxon>
        <taxon>Arachnida</taxon>
        <taxon>Araneae</taxon>
        <taxon>Araneomorphae</taxon>
        <taxon>Entelegynae</taxon>
        <taxon>Araneoidea</taxon>
        <taxon>Araneidae</taxon>
        <taxon>Araneus</taxon>
    </lineage>
</organism>
<dbReference type="AlphaFoldDB" id="A0A4Y2QPS2"/>
<protein>
    <recommendedName>
        <fullName evidence="5">Secreted protein</fullName>
    </recommendedName>
</protein>
<keyword evidence="1" id="KW-0732">Signal</keyword>
<reference evidence="2 4" key="1">
    <citation type="journal article" date="2019" name="Sci. Rep.">
        <title>Orb-weaving spider Araneus ventricosus genome elucidates the spidroin gene catalogue.</title>
        <authorList>
            <person name="Kono N."/>
            <person name="Nakamura H."/>
            <person name="Ohtoshi R."/>
            <person name="Moran D.A.P."/>
            <person name="Shinohara A."/>
            <person name="Yoshida Y."/>
            <person name="Fujiwara M."/>
            <person name="Mori M."/>
            <person name="Tomita M."/>
            <person name="Arakawa K."/>
        </authorList>
    </citation>
    <scope>NUCLEOTIDE SEQUENCE [LARGE SCALE GENOMIC DNA]</scope>
</reference>
<accession>A0A4Y2QPS2</accession>
<evidence type="ECO:0000313" key="3">
    <source>
        <dbReference type="EMBL" id="GBN65370.1"/>
    </source>
</evidence>
<evidence type="ECO:0008006" key="5">
    <source>
        <dbReference type="Google" id="ProtNLM"/>
    </source>
</evidence>